<dbReference type="EMBL" id="SLUI01000010">
    <property type="protein sequence ID" value="TCL35875.1"/>
    <property type="molecule type" value="Genomic_DNA"/>
</dbReference>
<protein>
    <recommendedName>
        <fullName evidence="4">Farnesyl diphosphate synthase</fullName>
        <ecNumber evidence="3">2.5.1.10</ecNumber>
    </recommendedName>
    <alternativeName>
        <fullName evidence="10">(2E,6E)-farnesyl diphosphate synthase</fullName>
    </alternativeName>
    <alternativeName>
        <fullName evidence="9">Geranyltranstransferase</fullName>
    </alternativeName>
</protein>
<dbReference type="SFLD" id="SFLDS00005">
    <property type="entry name" value="Isoprenoid_Synthase_Type_I"/>
    <property type="match status" value="1"/>
</dbReference>
<comment type="caution">
    <text evidence="13">The sequence shown here is derived from an EMBL/GenBank/DDBJ whole genome shotgun (WGS) entry which is preliminary data.</text>
</comment>
<dbReference type="GO" id="GO:0004337">
    <property type="term" value="F:(2E,6E)-farnesyl diphosphate synthase activity"/>
    <property type="evidence" value="ECO:0007669"/>
    <property type="project" value="UniProtKB-EC"/>
</dbReference>
<evidence type="ECO:0000313" key="14">
    <source>
        <dbReference type="Proteomes" id="UP000295063"/>
    </source>
</evidence>
<dbReference type="PROSITE" id="PS00444">
    <property type="entry name" value="POLYPRENYL_SYNTHASE_2"/>
    <property type="match status" value="1"/>
</dbReference>
<dbReference type="InterPro" id="IPR033749">
    <property type="entry name" value="Polyprenyl_synt_CS"/>
</dbReference>
<dbReference type="NCBIfam" id="NF045485">
    <property type="entry name" value="FPPsyn"/>
    <property type="match status" value="1"/>
</dbReference>
<evidence type="ECO:0000256" key="3">
    <source>
        <dbReference type="ARBA" id="ARBA00012439"/>
    </source>
</evidence>
<dbReference type="AlphaFoldDB" id="A0A4R1PWF5"/>
<dbReference type="InterPro" id="IPR008949">
    <property type="entry name" value="Isoprenoid_synthase_dom_sf"/>
</dbReference>
<organism evidence="13 14">
    <name type="scientific">Anaerospora hongkongensis</name>
    <dbReference type="NCBI Taxonomy" id="244830"/>
    <lineage>
        <taxon>Bacteria</taxon>
        <taxon>Bacillati</taxon>
        <taxon>Bacillota</taxon>
        <taxon>Negativicutes</taxon>
        <taxon>Selenomonadales</taxon>
        <taxon>Sporomusaceae</taxon>
        <taxon>Anaerospora</taxon>
    </lineage>
</organism>
<dbReference type="GO" id="GO:0005737">
    <property type="term" value="C:cytoplasm"/>
    <property type="evidence" value="ECO:0007669"/>
    <property type="project" value="UniProtKB-ARBA"/>
</dbReference>
<dbReference type="GO" id="GO:0046872">
    <property type="term" value="F:metal ion binding"/>
    <property type="evidence" value="ECO:0007669"/>
    <property type="project" value="UniProtKB-KW"/>
</dbReference>
<keyword evidence="5 12" id="KW-0808">Transferase</keyword>
<sequence>MLKQYCSEKAELVDASLKQLVPAEHAYAQVLFDSMRYSLFAGGKRLRPILLMAAADAVGAAGSNYLQAACSLEMIHTYSLIHDDLPAMDDDDYRRGKPTNHIVYGEGMAILAGDALLTAAFEVCLSQPGVQPAVLLEVAKEVARAAGAVGMVGGQAVDLLSEGKTLDAQTLQFMHQAKTGALFRASIRSGAILAGASAAQLENLTIYAEQFGLAFQITDDILDVVGTQEKIGKPVGSDVRNHKATYVTIYSLEGANQLAQQAVDRALASLQDFGSEADILRSLVKHLLNRDS</sequence>
<reference evidence="13 14" key="1">
    <citation type="submission" date="2019-03" db="EMBL/GenBank/DDBJ databases">
        <title>Genomic Encyclopedia of Type Strains, Phase IV (KMG-IV): sequencing the most valuable type-strain genomes for metagenomic binning, comparative biology and taxonomic classification.</title>
        <authorList>
            <person name="Goeker M."/>
        </authorList>
    </citation>
    <scope>NUCLEOTIDE SEQUENCE [LARGE SCALE GENOMIC DNA]</scope>
    <source>
        <strain evidence="13 14">DSM 15969</strain>
    </source>
</reference>
<gene>
    <name evidence="13" type="ORF">EV210_110119</name>
</gene>
<dbReference type="GO" id="GO:0016114">
    <property type="term" value="P:terpenoid biosynthetic process"/>
    <property type="evidence" value="ECO:0007669"/>
    <property type="project" value="UniProtKB-ARBA"/>
</dbReference>
<dbReference type="InterPro" id="IPR000092">
    <property type="entry name" value="Polyprenyl_synt"/>
</dbReference>
<dbReference type="Gene3D" id="1.10.600.10">
    <property type="entry name" value="Farnesyl Diphosphate Synthase"/>
    <property type="match status" value="1"/>
</dbReference>
<proteinExistence type="inferred from homology"/>
<dbReference type="RefSeq" id="WP_132082216.1">
    <property type="nucleotide sequence ID" value="NZ_SLUI01000010.1"/>
</dbReference>
<evidence type="ECO:0000256" key="2">
    <source>
        <dbReference type="ARBA" id="ARBA00006706"/>
    </source>
</evidence>
<keyword evidence="14" id="KW-1185">Reference proteome</keyword>
<evidence type="ECO:0000256" key="4">
    <source>
        <dbReference type="ARBA" id="ARBA00015100"/>
    </source>
</evidence>
<dbReference type="FunFam" id="1.10.600.10:FF:000001">
    <property type="entry name" value="Geranylgeranyl diphosphate synthase"/>
    <property type="match status" value="1"/>
</dbReference>
<dbReference type="OrthoDB" id="9805316at2"/>
<comment type="similarity">
    <text evidence="2 12">Belongs to the FPP/GGPP synthase family.</text>
</comment>
<evidence type="ECO:0000256" key="10">
    <source>
        <dbReference type="ARBA" id="ARBA00032873"/>
    </source>
</evidence>
<evidence type="ECO:0000256" key="6">
    <source>
        <dbReference type="ARBA" id="ARBA00022723"/>
    </source>
</evidence>
<dbReference type="InterPro" id="IPR053378">
    <property type="entry name" value="Prenyl_diphosphate_synthase"/>
</dbReference>
<evidence type="ECO:0000313" key="13">
    <source>
        <dbReference type="EMBL" id="TCL35875.1"/>
    </source>
</evidence>
<dbReference type="PANTHER" id="PTHR43281:SF1">
    <property type="entry name" value="FARNESYL DIPHOSPHATE SYNTHASE"/>
    <property type="match status" value="1"/>
</dbReference>
<dbReference type="CDD" id="cd00685">
    <property type="entry name" value="Trans_IPPS_HT"/>
    <property type="match status" value="1"/>
</dbReference>
<comment type="catalytic activity">
    <reaction evidence="11">
        <text>isopentenyl diphosphate + (2E)-geranyl diphosphate = (2E,6E)-farnesyl diphosphate + diphosphate</text>
        <dbReference type="Rhea" id="RHEA:19361"/>
        <dbReference type="ChEBI" id="CHEBI:33019"/>
        <dbReference type="ChEBI" id="CHEBI:58057"/>
        <dbReference type="ChEBI" id="CHEBI:128769"/>
        <dbReference type="ChEBI" id="CHEBI:175763"/>
        <dbReference type="EC" id="2.5.1.10"/>
    </reaction>
</comment>
<comment type="cofactor">
    <cofactor evidence="1">
        <name>Mg(2+)</name>
        <dbReference type="ChEBI" id="CHEBI:18420"/>
    </cofactor>
</comment>
<keyword evidence="6" id="KW-0479">Metal-binding</keyword>
<keyword evidence="8" id="KW-0414">Isoprene biosynthesis</keyword>
<evidence type="ECO:0000256" key="12">
    <source>
        <dbReference type="RuleBase" id="RU004466"/>
    </source>
</evidence>
<dbReference type="EC" id="2.5.1.10" evidence="3"/>
<dbReference type="PROSITE" id="PS00723">
    <property type="entry name" value="POLYPRENYL_SYNTHASE_1"/>
    <property type="match status" value="1"/>
</dbReference>
<evidence type="ECO:0000256" key="1">
    <source>
        <dbReference type="ARBA" id="ARBA00001946"/>
    </source>
</evidence>
<evidence type="ECO:0000256" key="9">
    <source>
        <dbReference type="ARBA" id="ARBA00032380"/>
    </source>
</evidence>
<evidence type="ECO:0000256" key="8">
    <source>
        <dbReference type="ARBA" id="ARBA00023229"/>
    </source>
</evidence>
<evidence type="ECO:0000256" key="7">
    <source>
        <dbReference type="ARBA" id="ARBA00022842"/>
    </source>
</evidence>
<keyword evidence="7" id="KW-0460">Magnesium</keyword>
<dbReference type="SFLD" id="SFLDG01017">
    <property type="entry name" value="Polyprenyl_Transferase_Like"/>
    <property type="match status" value="1"/>
</dbReference>
<dbReference type="Proteomes" id="UP000295063">
    <property type="component" value="Unassembled WGS sequence"/>
</dbReference>
<evidence type="ECO:0000256" key="11">
    <source>
        <dbReference type="ARBA" id="ARBA00049399"/>
    </source>
</evidence>
<dbReference type="Pfam" id="PF00348">
    <property type="entry name" value="polyprenyl_synt"/>
    <property type="match status" value="1"/>
</dbReference>
<dbReference type="PANTHER" id="PTHR43281">
    <property type="entry name" value="FARNESYL DIPHOSPHATE SYNTHASE"/>
    <property type="match status" value="1"/>
</dbReference>
<dbReference type="SUPFAM" id="SSF48576">
    <property type="entry name" value="Terpenoid synthases"/>
    <property type="match status" value="1"/>
</dbReference>
<evidence type="ECO:0000256" key="5">
    <source>
        <dbReference type="ARBA" id="ARBA00022679"/>
    </source>
</evidence>
<accession>A0A4R1PWF5</accession>
<name>A0A4R1PWF5_9FIRM</name>